<organism evidence="2 3">
    <name type="scientific">Altererythrobacter epoxidivorans</name>
    <dbReference type="NCBI Taxonomy" id="361183"/>
    <lineage>
        <taxon>Bacteria</taxon>
        <taxon>Pseudomonadati</taxon>
        <taxon>Pseudomonadota</taxon>
        <taxon>Alphaproteobacteria</taxon>
        <taxon>Sphingomonadales</taxon>
        <taxon>Erythrobacteraceae</taxon>
        <taxon>Altererythrobacter</taxon>
    </lineage>
</organism>
<sequence>MASQDMKSAEKMYDSFIASLKWTVPLIAVITLVVVVLIAD</sequence>
<dbReference type="EMBL" id="CP012669">
    <property type="protein sequence ID" value="ALE17040.1"/>
    <property type="molecule type" value="Genomic_DNA"/>
</dbReference>
<reference evidence="2 3" key="1">
    <citation type="submission" date="2015-09" db="EMBL/GenBank/DDBJ databases">
        <title>Complete genome sequence of a benzo[a]pyrene-degrading bacterium Altererythrobacter epoxidivorans CGMCC 1.7731T.</title>
        <authorList>
            <person name="Li Z."/>
            <person name="Cheng H."/>
            <person name="Huo Y."/>
            <person name="Xu X."/>
        </authorList>
    </citation>
    <scope>NUCLEOTIDE SEQUENCE [LARGE SCALE GENOMIC DNA]</scope>
    <source>
        <strain evidence="2 3">CGMCC 1.7731</strain>
    </source>
</reference>
<keyword evidence="1" id="KW-1133">Transmembrane helix</keyword>
<evidence type="ECO:0008006" key="4">
    <source>
        <dbReference type="Google" id="ProtNLM"/>
    </source>
</evidence>
<evidence type="ECO:0000313" key="2">
    <source>
        <dbReference type="EMBL" id="ALE17040.1"/>
    </source>
</evidence>
<accession>A0A0M4M529</accession>
<dbReference type="PATRIC" id="fig|361183.4.peg.1721"/>
<keyword evidence="1" id="KW-0812">Transmembrane</keyword>
<dbReference type="STRING" id="361183.AMC99_01750"/>
<keyword evidence="1" id="KW-0472">Membrane</keyword>
<dbReference type="Proteomes" id="UP000057938">
    <property type="component" value="Chromosome"/>
</dbReference>
<name>A0A0M4M529_9SPHN</name>
<feature type="transmembrane region" description="Helical" evidence="1">
    <location>
        <begin position="20"/>
        <end position="39"/>
    </location>
</feature>
<evidence type="ECO:0000313" key="3">
    <source>
        <dbReference type="Proteomes" id="UP000057938"/>
    </source>
</evidence>
<proteinExistence type="predicted"/>
<dbReference type="KEGG" id="aep:AMC99_01750"/>
<evidence type="ECO:0000256" key="1">
    <source>
        <dbReference type="SAM" id="Phobius"/>
    </source>
</evidence>
<keyword evidence="3" id="KW-1185">Reference proteome</keyword>
<gene>
    <name evidence="2" type="ORF">AMC99_01750</name>
</gene>
<dbReference type="RefSeq" id="WP_257719950.1">
    <property type="nucleotide sequence ID" value="NZ_CP012669.1"/>
</dbReference>
<dbReference type="AlphaFoldDB" id="A0A0M4M529"/>
<protein>
    <recommendedName>
        <fullName evidence="4">Cytochrome c oxidase subunit IV bacterial aa3 type domain-containing protein</fullName>
    </recommendedName>
</protein>